<dbReference type="Proteomes" id="UP000342249">
    <property type="component" value="Unassembled WGS sequence"/>
</dbReference>
<dbReference type="GO" id="GO:0016020">
    <property type="term" value="C:membrane"/>
    <property type="evidence" value="ECO:0007669"/>
    <property type="project" value="InterPro"/>
</dbReference>
<evidence type="ECO:0000313" key="3">
    <source>
        <dbReference type="Proteomes" id="UP000342249"/>
    </source>
</evidence>
<organism evidence="2 3">
    <name type="scientific">Clostridium estertheticum</name>
    <dbReference type="NCBI Taxonomy" id="238834"/>
    <lineage>
        <taxon>Bacteria</taxon>
        <taxon>Bacillati</taxon>
        <taxon>Bacillota</taxon>
        <taxon>Clostridia</taxon>
        <taxon>Eubacteriales</taxon>
        <taxon>Clostridiaceae</taxon>
        <taxon>Clostridium</taxon>
    </lineage>
</organism>
<name>A0A5N7IQA6_9CLOT</name>
<reference evidence="2 3" key="1">
    <citation type="journal article" date="2019" name="Lett. Appl. Microbiol.">
        <title>A case of 'blown pack' spoilage of vacuum-packaged pork likely associated with Clostridium estertheticum in Canada.</title>
        <authorList>
            <person name="Zhang P."/>
            <person name="Ward P."/>
            <person name="McMullen L.M."/>
            <person name="Yang X."/>
        </authorList>
    </citation>
    <scope>NUCLEOTIDE SEQUENCE [LARGE SCALE GENOMIC DNA]</scope>
    <source>
        <strain evidence="2 3">MA19</strain>
    </source>
</reference>
<sequence>MFFKVLEYAILIEVVLSWVYAGRSNQYTEILHKITNPLLEPGRKIQDRYFGNMMIDFSPIIALGIIWALRKIVSILFIAFY</sequence>
<keyword evidence="1" id="KW-0812">Transmembrane</keyword>
<feature type="transmembrane region" description="Helical" evidence="1">
    <location>
        <begin position="57"/>
        <end position="80"/>
    </location>
</feature>
<keyword evidence="1" id="KW-1133">Transmembrane helix</keyword>
<evidence type="ECO:0000256" key="1">
    <source>
        <dbReference type="SAM" id="Phobius"/>
    </source>
</evidence>
<dbReference type="InterPro" id="IPR003425">
    <property type="entry name" value="CCB3/YggT"/>
</dbReference>
<dbReference type="AlphaFoldDB" id="A0A5N7IQA6"/>
<proteinExistence type="predicted"/>
<gene>
    <name evidence="2" type="ORF">E4V82_13640</name>
</gene>
<protein>
    <submittedName>
        <fullName evidence="2">YggT family protein</fullName>
    </submittedName>
</protein>
<dbReference type="EMBL" id="SPSF01000032">
    <property type="protein sequence ID" value="MPQ63149.1"/>
    <property type="molecule type" value="Genomic_DNA"/>
</dbReference>
<evidence type="ECO:0000313" key="2">
    <source>
        <dbReference type="EMBL" id="MPQ63149.1"/>
    </source>
</evidence>
<comment type="caution">
    <text evidence="2">The sequence shown here is derived from an EMBL/GenBank/DDBJ whole genome shotgun (WGS) entry which is preliminary data.</text>
</comment>
<accession>A0A5N7IQA6</accession>
<keyword evidence="1" id="KW-0472">Membrane</keyword>
<dbReference type="Pfam" id="PF02325">
    <property type="entry name" value="CCB3_YggT"/>
    <property type="match status" value="1"/>
</dbReference>